<feature type="region of interest" description="Disordered" evidence="1">
    <location>
        <begin position="1"/>
        <end position="59"/>
    </location>
</feature>
<accession>A0A8T3AAS5</accession>
<name>A0A8T3AAS5_DENNO</name>
<sequence>MQREEVPMNGPIHRRRAPNGRHVQNIQTNEQERTDSDDESQMYQGYDAVESSDDDSRCLPDYPRPHRAVHYRNHPEEFKVKLDIPFFDGRLHIEDYLDWERADYMEIDPGKQVKYVACRLKGGASAWWEQVLKMRQREGKGRVRNWTRMKQLLRSRFLPTYFEQILYMRYQH</sequence>
<dbReference type="OrthoDB" id="1934635at2759"/>
<reference evidence="2" key="1">
    <citation type="journal article" date="2022" name="Front. Genet.">
        <title>Chromosome-Scale Assembly of the Dendrobium nobile Genome Provides Insights Into the Molecular Mechanism of the Biosynthesis of the Medicinal Active Ingredient of Dendrobium.</title>
        <authorList>
            <person name="Xu Q."/>
            <person name="Niu S.-C."/>
            <person name="Li K.-L."/>
            <person name="Zheng P.-J."/>
            <person name="Zhang X.-J."/>
            <person name="Jia Y."/>
            <person name="Liu Y."/>
            <person name="Niu Y.-X."/>
            <person name="Yu L.-H."/>
            <person name="Chen D.-F."/>
            <person name="Zhang G.-Q."/>
        </authorList>
    </citation>
    <scope>NUCLEOTIDE SEQUENCE</scope>
    <source>
        <tissue evidence="2">Leaf</tissue>
    </source>
</reference>
<dbReference type="Proteomes" id="UP000829196">
    <property type="component" value="Unassembled WGS sequence"/>
</dbReference>
<organism evidence="2 3">
    <name type="scientific">Dendrobium nobile</name>
    <name type="common">Orchid</name>
    <dbReference type="NCBI Taxonomy" id="94219"/>
    <lineage>
        <taxon>Eukaryota</taxon>
        <taxon>Viridiplantae</taxon>
        <taxon>Streptophyta</taxon>
        <taxon>Embryophyta</taxon>
        <taxon>Tracheophyta</taxon>
        <taxon>Spermatophyta</taxon>
        <taxon>Magnoliopsida</taxon>
        <taxon>Liliopsida</taxon>
        <taxon>Asparagales</taxon>
        <taxon>Orchidaceae</taxon>
        <taxon>Epidendroideae</taxon>
        <taxon>Malaxideae</taxon>
        <taxon>Dendrobiinae</taxon>
        <taxon>Dendrobium</taxon>
    </lineage>
</organism>
<evidence type="ECO:0000256" key="1">
    <source>
        <dbReference type="SAM" id="MobiDB-lite"/>
    </source>
</evidence>
<dbReference type="PANTHER" id="PTHR35046">
    <property type="entry name" value="ZINC KNUCKLE (CCHC-TYPE) FAMILY PROTEIN"/>
    <property type="match status" value="1"/>
</dbReference>
<evidence type="ECO:0000313" key="3">
    <source>
        <dbReference type="Proteomes" id="UP000829196"/>
    </source>
</evidence>
<protein>
    <recommendedName>
        <fullName evidence="4">Retrotransposon gag domain-containing protein</fullName>
    </recommendedName>
</protein>
<evidence type="ECO:0008006" key="4">
    <source>
        <dbReference type="Google" id="ProtNLM"/>
    </source>
</evidence>
<evidence type="ECO:0000313" key="2">
    <source>
        <dbReference type="EMBL" id="KAI0493238.1"/>
    </source>
</evidence>
<proteinExistence type="predicted"/>
<gene>
    <name evidence="2" type="ORF">KFK09_027514</name>
</gene>
<comment type="caution">
    <text evidence="2">The sequence shown here is derived from an EMBL/GenBank/DDBJ whole genome shotgun (WGS) entry which is preliminary data.</text>
</comment>
<dbReference type="PANTHER" id="PTHR35046:SF18">
    <property type="entry name" value="RNA-DIRECTED DNA POLYMERASE"/>
    <property type="match status" value="1"/>
</dbReference>
<dbReference type="EMBL" id="JAGYWB010000018">
    <property type="protein sequence ID" value="KAI0493238.1"/>
    <property type="molecule type" value="Genomic_DNA"/>
</dbReference>
<keyword evidence="3" id="KW-1185">Reference proteome</keyword>
<dbReference type="AlphaFoldDB" id="A0A8T3AAS5"/>